<keyword evidence="2" id="KW-1185">Reference proteome</keyword>
<protein>
    <submittedName>
        <fullName evidence="1">Uncharacterized protein</fullName>
    </submittedName>
</protein>
<name>A0AAE7VTR8_9CAUD</name>
<accession>A0AAE7VTR8</accession>
<organism evidence="1 2">
    <name type="scientific">Escherichia phage HildyBeyeler</name>
    <dbReference type="NCBI Taxonomy" id="2852005"/>
    <lineage>
        <taxon>Viruses</taxon>
        <taxon>Duplodnaviria</taxon>
        <taxon>Heunggongvirae</taxon>
        <taxon>Uroviricota</taxon>
        <taxon>Caudoviricetes</taxon>
        <taxon>Demerecviridae</taxon>
        <taxon>Markadamsvirinae</taxon>
        <taxon>Tequintavirus</taxon>
        <taxon>Tequintavirus hildybeyeler</taxon>
    </lineage>
</organism>
<gene>
    <name evidence="1" type="ORF">bas33_0009</name>
</gene>
<evidence type="ECO:0000313" key="2">
    <source>
        <dbReference type="Proteomes" id="UP000828743"/>
    </source>
</evidence>
<dbReference type="Proteomes" id="UP000828743">
    <property type="component" value="Segment"/>
</dbReference>
<proteinExistence type="predicted"/>
<evidence type="ECO:0000313" key="1">
    <source>
        <dbReference type="EMBL" id="QXV80020.1"/>
    </source>
</evidence>
<dbReference type="EMBL" id="MZ501074">
    <property type="protein sequence ID" value="QXV80020.1"/>
    <property type="molecule type" value="Genomic_DNA"/>
</dbReference>
<sequence length="31" mass="3849">MFGLENNHEYQPILTNYSYQCNYLLDRRHLC</sequence>
<reference evidence="2" key="1">
    <citation type="journal article" date="2021" name="PLoS Biol.">
        <title>Systematic exploration of Escherichia coli phage-host interactions with the BASEL phage collection.</title>
        <authorList>
            <person name="Maffei E."/>
            <person name="Shaidullina A."/>
            <person name="Burkolter M."/>
            <person name="Heyer Y."/>
            <person name="Estermann F."/>
            <person name="Druelle V."/>
            <person name="Sauer P."/>
            <person name="Willi L."/>
            <person name="Michaelis S."/>
            <person name="Hilbi H."/>
            <person name="Thaler D.S."/>
            <person name="Harms A."/>
        </authorList>
    </citation>
    <scope>NUCLEOTIDE SEQUENCE [LARGE SCALE GENOMIC DNA]</scope>
    <source>
        <strain evidence="2">Bas33</strain>
    </source>
</reference>